<dbReference type="InterPro" id="IPR052202">
    <property type="entry name" value="Yeast_MetPath_Reg"/>
</dbReference>
<evidence type="ECO:0000256" key="5">
    <source>
        <dbReference type="ARBA" id="ARBA00023125"/>
    </source>
</evidence>
<keyword evidence="2" id="KW-0479">Metal-binding</keyword>
<dbReference type="PANTHER" id="PTHR47782:SF7">
    <property type="entry name" value="PROTEIN STB5"/>
    <property type="match status" value="1"/>
</dbReference>
<accession>A0ABR4NLU8</accession>
<keyword evidence="6" id="KW-0804">Transcription</keyword>
<dbReference type="Pfam" id="PF04082">
    <property type="entry name" value="Fungal_trans"/>
    <property type="match status" value="1"/>
</dbReference>
<dbReference type="InterPro" id="IPR007219">
    <property type="entry name" value="XnlR_reg_dom"/>
</dbReference>
<feature type="compositionally biased region" description="Polar residues" evidence="8">
    <location>
        <begin position="819"/>
        <end position="828"/>
    </location>
</feature>
<dbReference type="PROSITE" id="PS00463">
    <property type="entry name" value="ZN2_CY6_FUNGAL_1"/>
    <property type="match status" value="1"/>
</dbReference>
<evidence type="ECO:0000256" key="8">
    <source>
        <dbReference type="SAM" id="MobiDB-lite"/>
    </source>
</evidence>
<evidence type="ECO:0000256" key="6">
    <source>
        <dbReference type="ARBA" id="ARBA00023163"/>
    </source>
</evidence>
<feature type="compositionally biased region" description="Polar residues" evidence="8">
    <location>
        <begin position="742"/>
        <end position="798"/>
    </location>
</feature>
<evidence type="ECO:0000256" key="2">
    <source>
        <dbReference type="ARBA" id="ARBA00022723"/>
    </source>
</evidence>
<dbReference type="Gene3D" id="4.10.240.10">
    <property type="entry name" value="Zn(2)-C6 fungal-type DNA-binding domain"/>
    <property type="match status" value="1"/>
</dbReference>
<evidence type="ECO:0000313" key="10">
    <source>
        <dbReference type="EMBL" id="KAL3228545.1"/>
    </source>
</evidence>
<dbReference type="PROSITE" id="PS50048">
    <property type="entry name" value="ZN2_CY6_FUNGAL_2"/>
    <property type="match status" value="1"/>
</dbReference>
<comment type="caution">
    <text evidence="10">The sequence shown here is derived from an EMBL/GenBank/DDBJ whole genome shotgun (WGS) entry which is preliminary data.</text>
</comment>
<dbReference type="PANTHER" id="PTHR47782">
    <property type="entry name" value="ZN(II)2CYS6 TRANSCRIPTION FACTOR (EUROFUNG)-RELATED"/>
    <property type="match status" value="1"/>
</dbReference>
<sequence>MSQEINGEAMEAYSCSRCRKLKKKCPRQLPQCSNCVKAREVCHYPGRAPRRTKKELREAILKGEVLPSMKRKSRKIFRELTTADLRNLESWHDPMGQNMGSGTLNTPGNSNVTTNLAMSVNVVGSNMPVNSMSHNGVMPQGPYPSSTSGVIGHNAMVGTPMTTTSDPGQTQISYGTDVFGNRTAYSLIPPAQKARLVLDQNPKFVNPQSAFKANMLNVPITSPHVANQVFPEGVSSLIGTLNTMNDNLSANTPIALSYLQLQKLHQQQQQIQQQQHLQHQELQQQHLLQQQLQHVRSDLGTILPPVNTAVPPAVSNQRATSSTSGFPFTTPQPLAPTQVKHQQQQVSHSFPTSPYETKERVVYDSNVINNLQNTNSPVAKVESSSVDSDNIAIDAASIAYETISSRYNGCKSSNWVNDDGSYKTIDTSLLDKFIAAYFKHNHRLFPMIDKIFLLNDVSTIKHFEQVDRIEENNPALSKAFVFQLQMIMAIGCTTLQRAGMLSEIEENLCEHLSFLAMNKFRDVLALQNLETVKCLLLLGIYSFFEPKGVSSWTISGIVMRLVIELGLNRPLTAKKMSSMSAMDVESRYRVFWSAYCYERVVATALGRISAIDDEDVGVPLPRALYDSEIEDIEVANMIISLRKMGGKIYKEVHSVSAGRKNITMEEKQAIITSLREELDCIYKTEVEKRRVKNSTKTSKNVLSAQEFKESKIDNTPSQSHNDSLVSILSANSDTSANAVHSKSLQVMTPNTDSPKQISYSKSPKDTTPSGNKTPAVDNTINSSTDTATSTNQAAQNEVSKSPTSSIITSKLTNEKTTEDSTASPDQQISSNVNNNSAASIPKTTVSPTEVPDGTSVTVPDEGASVKTTSPQTSKPTHEISFHTSDVWLAMRYSQLQILLYRPSALIPKPPLESLTILGEFCLEAWKHTYTLYKKKLLPLNWITLFRTLTICNTILYCLCQWSIDLVASAMEIQQCVEILRDFGAKWVFALKCADVFQNISNTIVDISLAHGQVPNIDKLTRELFGASDAYQDILDQNNVDVSWLDRIV</sequence>
<keyword evidence="5" id="KW-0238">DNA-binding</keyword>
<dbReference type="SMART" id="SM00066">
    <property type="entry name" value="GAL4"/>
    <property type="match status" value="1"/>
</dbReference>
<feature type="compositionally biased region" description="Low complexity" evidence="8">
    <location>
        <begin position="320"/>
        <end position="331"/>
    </location>
</feature>
<dbReference type="SUPFAM" id="SSF57701">
    <property type="entry name" value="Zn2/Cys6 DNA-binding domain"/>
    <property type="match status" value="1"/>
</dbReference>
<keyword evidence="3" id="KW-0862">Zinc</keyword>
<feature type="domain" description="Zn(2)-C6 fungal-type" evidence="9">
    <location>
        <begin position="14"/>
        <end position="44"/>
    </location>
</feature>
<keyword evidence="7" id="KW-0539">Nucleus</keyword>
<organism evidence="10 11">
    <name type="scientific">Nakaseomyces bracarensis</name>
    <dbReference type="NCBI Taxonomy" id="273131"/>
    <lineage>
        <taxon>Eukaryota</taxon>
        <taxon>Fungi</taxon>
        <taxon>Dikarya</taxon>
        <taxon>Ascomycota</taxon>
        <taxon>Saccharomycotina</taxon>
        <taxon>Saccharomycetes</taxon>
        <taxon>Saccharomycetales</taxon>
        <taxon>Saccharomycetaceae</taxon>
        <taxon>Nakaseomyces</taxon>
    </lineage>
</organism>
<dbReference type="Proteomes" id="UP001623330">
    <property type="component" value="Unassembled WGS sequence"/>
</dbReference>
<dbReference type="SMART" id="SM00906">
    <property type="entry name" value="Fungal_trans"/>
    <property type="match status" value="1"/>
</dbReference>
<dbReference type="Pfam" id="PF00172">
    <property type="entry name" value="Zn_clus"/>
    <property type="match status" value="1"/>
</dbReference>
<keyword evidence="4" id="KW-0805">Transcription regulation</keyword>
<feature type="compositionally biased region" description="Low complexity" evidence="8">
    <location>
        <begin position="829"/>
        <end position="839"/>
    </location>
</feature>
<proteinExistence type="predicted"/>
<name>A0ABR4NLU8_9SACH</name>
<evidence type="ECO:0000256" key="1">
    <source>
        <dbReference type="ARBA" id="ARBA00004123"/>
    </source>
</evidence>
<dbReference type="CDD" id="cd12148">
    <property type="entry name" value="fungal_TF_MHR"/>
    <property type="match status" value="1"/>
</dbReference>
<comment type="subcellular location">
    <subcellularLocation>
        <location evidence="1">Nucleus</location>
    </subcellularLocation>
</comment>
<feature type="region of interest" description="Disordered" evidence="8">
    <location>
        <begin position="742"/>
        <end position="877"/>
    </location>
</feature>
<evidence type="ECO:0000256" key="7">
    <source>
        <dbReference type="ARBA" id="ARBA00023242"/>
    </source>
</evidence>
<feature type="compositionally biased region" description="Low complexity" evidence="8">
    <location>
        <begin position="799"/>
        <end position="810"/>
    </location>
</feature>
<evidence type="ECO:0000256" key="3">
    <source>
        <dbReference type="ARBA" id="ARBA00022833"/>
    </source>
</evidence>
<evidence type="ECO:0000256" key="4">
    <source>
        <dbReference type="ARBA" id="ARBA00023015"/>
    </source>
</evidence>
<keyword evidence="11" id="KW-1185">Reference proteome</keyword>
<dbReference type="EMBL" id="JBEVYD010000013">
    <property type="protein sequence ID" value="KAL3228545.1"/>
    <property type="molecule type" value="Genomic_DNA"/>
</dbReference>
<protein>
    <submittedName>
        <fullName evidence="10">Protein STB5</fullName>
    </submittedName>
</protein>
<evidence type="ECO:0000259" key="9">
    <source>
        <dbReference type="PROSITE" id="PS50048"/>
    </source>
</evidence>
<feature type="compositionally biased region" description="Polar residues" evidence="8">
    <location>
        <begin position="865"/>
        <end position="874"/>
    </location>
</feature>
<feature type="region of interest" description="Disordered" evidence="8">
    <location>
        <begin position="313"/>
        <end position="340"/>
    </location>
</feature>
<gene>
    <name evidence="10" type="ORF">RNJ44_02490</name>
</gene>
<reference evidence="10 11" key="1">
    <citation type="submission" date="2024-05" db="EMBL/GenBank/DDBJ databases">
        <title>Long read based assembly of the Candida bracarensis genome reveals expanded adhesin content.</title>
        <authorList>
            <person name="Marcet-Houben M."/>
            <person name="Ksiezopolska E."/>
            <person name="Gabaldon T."/>
        </authorList>
    </citation>
    <scope>NUCLEOTIDE SEQUENCE [LARGE SCALE GENOMIC DNA]</scope>
    <source>
        <strain evidence="10 11">CBM6</strain>
    </source>
</reference>
<dbReference type="InterPro" id="IPR036864">
    <property type="entry name" value="Zn2-C6_fun-type_DNA-bd_sf"/>
</dbReference>
<dbReference type="InterPro" id="IPR001138">
    <property type="entry name" value="Zn2Cys6_DnaBD"/>
</dbReference>
<evidence type="ECO:0000313" key="11">
    <source>
        <dbReference type="Proteomes" id="UP001623330"/>
    </source>
</evidence>
<dbReference type="CDD" id="cd00067">
    <property type="entry name" value="GAL4"/>
    <property type="match status" value="1"/>
</dbReference>